<name>I3C3G9_9FLAO</name>
<keyword evidence="1" id="KW-0648">Protein biosynthesis</keyword>
<dbReference type="Proteomes" id="UP000004690">
    <property type="component" value="Unassembled WGS sequence"/>
</dbReference>
<dbReference type="STRING" id="926559.JoomaDRAFT_1143"/>
<reference evidence="1 2" key="1">
    <citation type="submission" date="2012-02" db="EMBL/GenBank/DDBJ databases">
        <title>Improved High-Quality Draft genome of Joostella marina DSM 19592.</title>
        <authorList>
            <consortium name="US DOE Joint Genome Institute (JGI-PGF)"/>
            <person name="Lucas S."/>
            <person name="Copeland A."/>
            <person name="Lapidus A."/>
            <person name="Bruce D."/>
            <person name="Goodwin L."/>
            <person name="Pitluck S."/>
            <person name="Peters L."/>
            <person name="Chertkov O."/>
            <person name="Ovchinnikova G."/>
            <person name="Kyrpides N."/>
            <person name="Mavromatis K."/>
            <person name="Detter J.C."/>
            <person name="Han C."/>
            <person name="Land M."/>
            <person name="Hauser L."/>
            <person name="Markowitz V."/>
            <person name="Cheng J.-F."/>
            <person name="Hugenholtz P."/>
            <person name="Woyke T."/>
            <person name="Wu D."/>
            <person name="Tindall B."/>
            <person name="Brambilla E."/>
            <person name="Klenk H.-P."/>
            <person name="Eisen J.A."/>
        </authorList>
    </citation>
    <scope>NUCLEOTIDE SEQUENCE [LARGE SCALE GENOMIC DNA]</scope>
    <source>
        <strain evidence="1 2">DSM 19592</strain>
    </source>
</reference>
<evidence type="ECO:0000313" key="2">
    <source>
        <dbReference type="Proteomes" id="UP000004690"/>
    </source>
</evidence>
<gene>
    <name evidence="1" type="ORF">JoomaDRAFT_1143</name>
</gene>
<keyword evidence="2" id="KW-1185">Reference proteome</keyword>
<organism evidence="1 2">
    <name type="scientific">Galbibacter orientalis DSM 19592</name>
    <dbReference type="NCBI Taxonomy" id="926559"/>
    <lineage>
        <taxon>Bacteria</taxon>
        <taxon>Pseudomonadati</taxon>
        <taxon>Bacteroidota</taxon>
        <taxon>Flavobacteriia</taxon>
        <taxon>Flavobacteriales</taxon>
        <taxon>Flavobacteriaceae</taxon>
        <taxon>Galbibacter</taxon>
    </lineage>
</organism>
<dbReference type="AlphaFoldDB" id="I3C3G9"/>
<sequence length="155" mass="17479">MMKTTKELLISKCQELLNQRLYQVQKAIATIEESFASETKSSAGDKHETGRAMLQLEREKAGNRLREIENMLHAFSRINYDKSSEEKNQKVKVGSLIKTNLASYFIAVSLGQLTVQNEDIYCISAQSPIGQLLLGKTINDDVSFQSSKIKILEIH</sequence>
<dbReference type="GO" id="GO:0003746">
    <property type="term" value="F:translation elongation factor activity"/>
    <property type="evidence" value="ECO:0007669"/>
    <property type="project" value="UniProtKB-KW"/>
</dbReference>
<protein>
    <submittedName>
        <fullName evidence="1">Transcription elongation factor</fullName>
    </submittedName>
</protein>
<keyword evidence="1" id="KW-0251">Elongation factor</keyword>
<dbReference type="eggNOG" id="COG0782">
    <property type="taxonomic scope" value="Bacteria"/>
</dbReference>
<accession>I3C3G9</accession>
<evidence type="ECO:0000313" key="1">
    <source>
        <dbReference type="EMBL" id="EIJ38162.1"/>
    </source>
</evidence>
<dbReference type="HOGENOM" id="CLU_134999_0_1_10"/>
<dbReference type="EMBL" id="JH651379">
    <property type="protein sequence ID" value="EIJ38162.1"/>
    <property type="molecule type" value="Genomic_DNA"/>
</dbReference>
<proteinExistence type="predicted"/>